<name>A0A9E6T3C8_9CAUD</name>
<protein>
    <submittedName>
        <fullName evidence="1">Uncharacterized protein</fullName>
    </submittedName>
</protein>
<accession>A0A9E6T3C8</accession>
<proteinExistence type="predicted"/>
<organism evidence="1 2">
    <name type="scientific">Erwinia phage Zoomie</name>
    <dbReference type="NCBI Taxonomy" id="2851072"/>
    <lineage>
        <taxon>Viruses</taxon>
        <taxon>Duplodnaviria</taxon>
        <taxon>Heunggongvirae</taxon>
        <taxon>Uroviricota</taxon>
        <taxon>Caudoviricetes</taxon>
        <taxon>Autographivirales</taxon>
        <taxon>Autoscriptoviridae</taxon>
        <taxon>Slopekvirinae</taxon>
        <taxon>Zoomievirus</taxon>
        <taxon>Zoomievirus zoomie</taxon>
    </lineage>
</organism>
<evidence type="ECO:0000313" key="1">
    <source>
        <dbReference type="EMBL" id="QXG07759.1"/>
    </source>
</evidence>
<sequence length="305" mass="30527">MTFKTATVTQRMAVRDSSYRLGNLAERLTLGHGPVDSGLGTEIDALATKMQSALAEAGYAPALPDGTAPVEAGAAVTVTTSDTGTATAPAAAAVTGNTLSGVKLTTATDAIAQDGMDISIQDRNSVTLLGAGVKARVARGSLISAYFTGLNQAINSDGNPLDITTARGGSTTTGRCRVYVSTNQVRNVYLDATAALQSGVTVPVQNSIGQNIQPGTVTVTNNLVASVKLPANYTAFGDGIAHKVTDGAGKTAQATAKVSGGVLTDQTLVGTVALVSDGQVLTVDGGTVTLAIANGVITATYAPTA</sequence>
<dbReference type="EMBL" id="MZ333135">
    <property type="protein sequence ID" value="QXG07759.1"/>
    <property type="molecule type" value="Genomic_DNA"/>
</dbReference>
<reference evidence="1" key="1">
    <citation type="submission" date="2021-06" db="EMBL/GenBank/DDBJ databases">
        <title>Four novel Curtobacterium phages isolated from Environmental samples.</title>
        <authorList>
            <person name="Alanin K.W.S."/>
            <person name="Djurhuus A.M."/>
            <person name="Olsen N.S."/>
            <person name="Carstens A.B."/>
            <person name="Nielsen T.K."/>
            <person name="Kot W."/>
            <person name="Hansen L.H."/>
        </authorList>
    </citation>
    <scope>NUCLEOTIDE SEQUENCE</scope>
</reference>
<keyword evidence="2" id="KW-1185">Reference proteome</keyword>
<evidence type="ECO:0000313" key="2">
    <source>
        <dbReference type="Proteomes" id="UP001055587"/>
    </source>
</evidence>
<dbReference type="Proteomes" id="UP001055587">
    <property type="component" value="Segment"/>
</dbReference>